<dbReference type="AlphaFoldDB" id="Q7VP19"/>
<name>Q7VP19_HAEDU</name>
<reference evidence="2" key="1">
    <citation type="submission" date="2003-06" db="EMBL/GenBank/DDBJ databases">
        <title>The complete genome sequence of Haemophilus ducreyi.</title>
        <authorList>
            <person name="Munson R.S. Jr."/>
            <person name="Ray W.C."/>
            <person name="Mahairas G."/>
            <person name="Sabo P."/>
            <person name="Mungur R."/>
            <person name="Johnson L."/>
            <person name="Nguyen D."/>
            <person name="Wang J."/>
            <person name="Forst C."/>
            <person name="Hood L."/>
        </authorList>
    </citation>
    <scope>NUCLEOTIDE SEQUENCE [LARGE SCALE GENOMIC DNA]</scope>
    <source>
        <strain evidence="2">35000HP / ATCC 700724</strain>
    </source>
</reference>
<accession>Q7VP19</accession>
<dbReference type="eggNOG" id="ENOG50345PT">
    <property type="taxonomic scope" value="Bacteria"/>
</dbReference>
<protein>
    <submittedName>
        <fullName evidence="1">Uncharacterized protein</fullName>
    </submittedName>
</protein>
<proteinExistence type="predicted"/>
<sequence length="161" mass="19134">MVRLLATENRSSRSDLAVGEVMAYTLDKKLKELEFERKQVLHHLALLDTNIDILKRAIKLMQSKSDVALYNTQNFVYRQKFRLFKGKIRKTILQLLRNEPQKGFTIAEITQYIFTVEQNTNTLSEKHLDSVRKQLNEFYQKGLITRTQISRKQVYWQLKQK</sequence>
<evidence type="ECO:0000313" key="1">
    <source>
        <dbReference type="EMBL" id="AAP95268.1"/>
    </source>
</evidence>
<organism evidence="1 2">
    <name type="scientific">Haemophilus ducreyi (strain 35000HP / ATCC 700724)</name>
    <dbReference type="NCBI Taxonomy" id="233412"/>
    <lineage>
        <taxon>Bacteria</taxon>
        <taxon>Pseudomonadati</taxon>
        <taxon>Pseudomonadota</taxon>
        <taxon>Gammaproteobacteria</taxon>
        <taxon>Pasteurellales</taxon>
        <taxon>Pasteurellaceae</taxon>
        <taxon>Haemophilus</taxon>
    </lineage>
</organism>
<dbReference type="KEGG" id="hdu:HD_0289"/>
<dbReference type="HOGENOM" id="CLU_148578_0_0_6"/>
<dbReference type="STRING" id="233412.HD_0289"/>
<keyword evidence="2" id="KW-1185">Reference proteome</keyword>
<dbReference type="EMBL" id="AE017143">
    <property type="protein sequence ID" value="AAP95268.1"/>
    <property type="molecule type" value="Genomic_DNA"/>
</dbReference>
<evidence type="ECO:0000313" key="2">
    <source>
        <dbReference type="Proteomes" id="UP000001022"/>
    </source>
</evidence>
<dbReference type="Proteomes" id="UP000001022">
    <property type="component" value="Chromosome"/>
</dbReference>
<gene>
    <name evidence="1" type="ordered locus">HD_0289</name>
</gene>